<dbReference type="AlphaFoldDB" id="A0A1V2IE65"/>
<dbReference type="Pfam" id="PF02353">
    <property type="entry name" value="CMAS"/>
    <property type="match status" value="1"/>
</dbReference>
<dbReference type="InterPro" id="IPR029063">
    <property type="entry name" value="SAM-dependent_MTases_sf"/>
</dbReference>
<dbReference type="Gene3D" id="3.40.50.150">
    <property type="entry name" value="Vaccinia Virus protein VP39"/>
    <property type="match status" value="1"/>
</dbReference>
<sequence>MTTTTTAPPGTAAPAAGVELSDTNQHYDLPAEVFGLFLDPLRKYSSGLYLSKGDTLEQAQLNKLRFVAGRLQLGGGQRVLDVGCGWGSLTLFVADELGCEVVGVSPAGNQHAYIAGRAAELGLADRVSTVRGHFETVDLGERATGGFDAVTMLGSIVHMPDLDVVFRRARALLRRGGRLYVSESCFRNAAARAAFDAREGTQFVRSAIFGWGDMRPLSDLVRAAEDAGFSIASVDDLTDDYRRTIDDWLVNVDAATDELDAIRPGTAATLRRYLEVANAGWGYTTKHYALVCRRAR</sequence>
<reference evidence="7" key="1">
    <citation type="submission" date="2016-10" db="EMBL/GenBank/DDBJ databases">
        <title>Frankia sp. NRRL B-16386 Genome sequencing.</title>
        <authorList>
            <person name="Ghodhbane-Gtari F."/>
            <person name="Swanson E."/>
            <person name="Gueddou A."/>
            <person name="Hezbri K."/>
            <person name="Ktari K."/>
            <person name="Nouioui I."/>
            <person name="Morris K."/>
            <person name="Simpson S."/>
            <person name="Abebe-Akele F."/>
            <person name="Thomas K."/>
            <person name="Gtari M."/>
            <person name="Tisa L.S."/>
        </authorList>
    </citation>
    <scope>NUCLEOTIDE SEQUENCE [LARGE SCALE GENOMIC DNA]</scope>
    <source>
        <strain evidence="7">NRRL B-16386</strain>
    </source>
</reference>
<dbReference type="RefSeq" id="WP_076815576.1">
    <property type="nucleotide sequence ID" value="NZ_MOMC01000016.1"/>
</dbReference>
<dbReference type="STRING" id="1834516.BL253_09495"/>
<evidence type="ECO:0000256" key="4">
    <source>
        <dbReference type="ARBA" id="ARBA00022691"/>
    </source>
</evidence>
<dbReference type="PANTHER" id="PTHR43667:SF1">
    <property type="entry name" value="CYCLOPROPANE-FATTY-ACYL-PHOSPHOLIPID SYNTHASE"/>
    <property type="match status" value="1"/>
</dbReference>
<proteinExistence type="inferred from homology"/>
<gene>
    <name evidence="6" type="ORF">BL253_09495</name>
</gene>
<keyword evidence="5" id="KW-0443">Lipid metabolism</keyword>
<keyword evidence="7" id="KW-1185">Reference proteome</keyword>
<accession>A0A1V2IE65</accession>
<keyword evidence="4" id="KW-0949">S-adenosyl-L-methionine</keyword>
<dbReference type="InterPro" id="IPR050723">
    <property type="entry name" value="CFA/CMAS"/>
</dbReference>
<comment type="similarity">
    <text evidence="1">Belongs to the CFA/CMAS family.</text>
</comment>
<dbReference type="GO" id="GO:0032259">
    <property type="term" value="P:methylation"/>
    <property type="evidence" value="ECO:0007669"/>
    <property type="project" value="UniProtKB-KW"/>
</dbReference>
<evidence type="ECO:0000313" key="6">
    <source>
        <dbReference type="EMBL" id="ONH31454.1"/>
    </source>
</evidence>
<dbReference type="GO" id="GO:0006629">
    <property type="term" value="P:lipid metabolic process"/>
    <property type="evidence" value="ECO:0007669"/>
    <property type="project" value="UniProtKB-KW"/>
</dbReference>
<organism evidence="6 7">
    <name type="scientific">Pseudofrankia asymbiotica</name>
    <dbReference type="NCBI Taxonomy" id="1834516"/>
    <lineage>
        <taxon>Bacteria</taxon>
        <taxon>Bacillati</taxon>
        <taxon>Actinomycetota</taxon>
        <taxon>Actinomycetes</taxon>
        <taxon>Frankiales</taxon>
        <taxon>Frankiaceae</taxon>
        <taxon>Pseudofrankia</taxon>
    </lineage>
</organism>
<keyword evidence="3 6" id="KW-0808">Transferase</keyword>
<evidence type="ECO:0000256" key="5">
    <source>
        <dbReference type="ARBA" id="ARBA00023098"/>
    </source>
</evidence>
<evidence type="ECO:0000256" key="3">
    <source>
        <dbReference type="ARBA" id="ARBA00022679"/>
    </source>
</evidence>
<dbReference type="CDD" id="cd02440">
    <property type="entry name" value="AdoMet_MTases"/>
    <property type="match status" value="1"/>
</dbReference>
<dbReference type="SUPFAM" id="SSF53335">
    <property type="entry name" value="S-adenosyl-L-methionine-dependent methyltransferases"/>
    <property type="match status" value="1"/>
</dbReference>
<comment type="caution">
    <text evidence="6">The sequence shown here is derived from an EMBL/GenBank/DDBJ whole genome shotgun (WGS) entry which is preliminary data.</text>
</comment>
<dbReference type="Proteomes" id="UP000188929">
    <property type="component" value="Unassembled WGS sequence"/>
</dbReference>
<dbReference type="PANTHER" id="PTHR43667">
    <property type="entry name" value="CYCLOPROPANE-FATTY-ACYL-PHOSPHOLIPID SYNTHASE"/>
    <property type="match status" value="1"/>
</dbReference>
<evidence type="ECO:0000256" key="2">
    <source>
        <dbReference type="ARBA" id="ARBA00022603"/>
    </source>
</evidence>
<name>A0A1V2IE65_9ACTN</name>
<dbReference type="GO" id="GO:0008168">
    <property type="term" value="F:methyltransferase activity"/>
    <property type="evidence" value="ECO:0007669"/>
    <property type="project" value="UniProtKB-KW"/>
</dbReference>
<evidence type="ECO:0000313" key="7">
    <source>
        <dbReference type="Proteomes" id="UP000188929"/>
    </source>
</evidence>
<keyword evidence="2 6" id="KW-0489">Methyltransferase</keyword>
<dbReference type="OrthoDB" id="3667753at2"/>
<evidence type="ECO:0000256" key="1">
    <source>
        <dbReference type="ARBA" id="ARBA00010815"/>
    </source>
</evidence>
<dbReference type="EMBL" id="MOMC01000016">
    <property type="protein sequence ID" value="ONH31454.1"/>
    <property type="molecule type" value="Genomic_DNA"/>
</dbReference>
<protein>
    <submittedName>
        <fullName evidence="6">SAM-dependent methyltransferase</fullName>
    </submittedName>
</protein>